<reference evidence="3" key="2">
    <citation type="submission" date="2010-07" db="EMBL/GenBank/DDBJ databases">
        <authorList>
            <consortium name="The Broad Institute Genome Sequencing Platform"/>
            <consortium name="Broad Institute Genome Sequencing Center for Infectious Disease"/>
            <person name="Ma L.-J."/>
            <person name="Dead R."/>
            <person name="Young S."/>
            <person name="Zeng Q."/>
            <person name="Koehrsen M."/>
            <person name="Alvarado L."/>
            <person name="Berlin A."/>
            <person name="Chapman S.B."/>
            <person name="Chen Z."/>
            <person name="Freedman E."/>
            <person name="Gellesch M."/>
            <person name="Goldberg J."/>
            <person name="Griggs A."/>
            <person name="Gujja S."/>
            <person name="Heilman E.R."/>
            <person name="Heiman D."/>
            <person name="Hepburn T."/>
            <person name="Howarth C."/>
            <person name="Jen D."/>
            <person name="Larson L."/>
            <person name="Mehta T."/>
            <person name="Neiman D."/>
            <person name="Pearson M."/>
            <person name="Roberts A."/>
            <person name="Saif S."/>
            <person name="Shea T."/>
            <person name="Shenoy N."/>
            <person name="Sisk P."/>
            <person name="Stolte C."/>
            <person name="Sykes S."/>
            <person name="Walk T."/>
            <person name="White J."/>
            <person name="Yandava C."/>
            <person name="Haas B."/>
            <person name="Nusbaum C."/>
            <person name="Birren B."/>
        </authorList>
    </citation>
    <scope>NUCLEOTIDE SEQUENCE</scope>
    <source>
        <strain evidence="3">R3-111a-1</strain>
    </source>
</reference>
<reference evidence="4" key="4">
    <citation type="journal article" date="2015" name="G3 (Bethesda)">
        <title>Genome sequences of three phytopathogenic species of the Magnaporthaceae family of fungi.</title>
        <authorList>
            <person name="Okagaki L.H."/>
            <person name="Nunes C.C."/>
            <person name="Sailsbery J."/>
            <person name="Clay B."/>
            <person name="Brown D."/>
            <person name="John T."/>
            <person name="Oh Y."/>
            <person name="Young N."/>
            <person name="Fitzgerald M."/>
            <person name="Haas B.J."/>
            <person name="Zeng Q."/>
            <person name="Young S."/>
            <person name="Adiconis X."/>
            <person name="Fan L."/>
            <person name="Levin J.Z."/>
            <person name="Mitchell T.K."/>
            <person name="Okubara P.A."/>
            <person name="Farman M.L."/>
            <person name="Kohn L.M."/>
            <person name="Birren B."/>
            <person name="Ma L.-J."/>
            <person name="Dean R.A."/>
        </authorList>
    </citation>
    <scope>NUCLEOTIDE SEQUENCE</scope>
    <source>
        <strain evidence="4">R3-111a-1</strain>
    </source>
</reference>
<dbReference type="GeneID" id="20344542"/>
<dbReference type="InterPro" id="IPR003347">
    <property type="entry name" value="JmjC_dom"/>
</dbReference>
<dbReference type="EMBL" id="GL385396">
    <property type="protein sequence ID" value="EJT78993.1"/>
    <property type="molecule type" value="Genomic_DNA"/>
</dbReference>
<feature type="region of interest" description="Disordered" evidence="1">
    <location>
        <begin position="545"/>
        <end position="569"/>
    </location>
</feature>
<evidence type="ECO:0000313" key="4">
    <source>
        <dbReference type="EnsemblFungi" id="EJT78993"/>
    </source>
</evidence>
<dbReference type="PROSITE" id="PS51184">
    <property type="entry name" value="JMJC"/>
    <property type="match status" value="1"/>
</dbReference>
<reference evidence="5" key="1">
    <citation type="submission" date="2010-07" db="EMBL/GenBank/DDBJ databases">
        <title>The genome sequence of Gaeumannomyces graminis var. tritici strain R3-111a-1.</title>
        <authorList>
            <consortium name="The Broad Institute Genome Sequencing Platform"/>
            <person name="Ma L.-J."/>
            <person name="Dead R."/>
            <person name="Young S."/>
            <person name="Zeng Q."/>
            <person name="Koehrsen M."/>
            <person name="Alvarado L."/>
            <person name="Berlin A."/>
            <person name="Chapman S.B."/>
            <person name="Chen Z."/>
            <person name="Freedman E."/>
            <person name="Gellesch M."/>
            <person name="Goldberg J."/>
            <person name="Griggs A."/>
            <person name="Gujja S."/>
            <person name="Heilman E.R."/>
            <person name="Heiman D."/>
            <person name="Hepburn T."/>
            <person name="Howarth C."/>
            <person name="Jen D."/>
            <person name="Larson L."/>
            <person name="Mehta T."/>
            <person name="Neiman D."/>
            <person name="Pearson M."/>
            <person name="Roberts A."/>
            <person name="Saif S."/>
            <person name="Shea T."/>
            <person name="Shenoy N."/>
            <person name="Sisk P."/>
            <person name="Stolte C."/>
            <person name="Sykes S."/>
            <person name="Walk T."/>
            <person name="White J."/>
            <person name="Yandava C."/>
            <person name="Haas B."/>
            <person name="Nusbaum C."/>
            <person name="Birren B."/>
        </authorList>
    </citation>
    <scope>NUCLEOTIDE SEQUENCE [LARGE SCALE GENOMIC DNA]</scope>
    <source>
        <strain evidence="5">R3-111a-1</strain>
    </source>
</reference>
<feature type="region of interest" description="Disordered" evidence="1">
    <location>
        <begin position="447"/>
        <end position="473"/>
    </location>
</feature>
<dbReference type="InterPro" id="IPR041667">
    <property type="entry name" value="Cupin_8"/>
</dbReference>
<sequence>MSATPTSECRSRLLGLCLTAALDISSEAAAAAVTASNSSSSSGSGGDTRARHPLAGCGGPLVKLLGRQASVLTGLCLGQARTAAAQREADVETPVDADGHHDAAAPGSPGEEEEKEESCRRRQRRLLHSRLDDLISLSYGRFYAHVFSELPACWRQLYTDASILKFAACLLEAPPPPGGLPDDPAIDALLDELVKPLDLALVLAGGAGHKRGREWIDQALDLLDTIYNNRAEDNDRAAASPDRTIPTTDDYPAPRPKKPRLSEDPRSRGGGGGGGGWEGSPSFSTAEPFTPPVRSPVRRVPRLSMVAFQTYMSRPPDPSLGPEPLVVAGLTDDWPARTTRPWSRPAYLLSRTLRGRRLVPVEIGRSYVDDGWGQKIMPFADFLRTYIDATAATTTAEAGVGGSDSGGSDGSPSSTLPREQQVPVAYLAQHQLFSQLPRLRDDIRIPDYCYTSPPPPPPSLLHGPEAGRPPPAELDEPVLNAWLGPPGTITPLHTDPYHNVLAQVVGRKYVRLYAPRHSPRMAARGTEAGVDMGNTSAFDVGALEGWDDAPAGEEEKEEEEGDNAGQAGRDAAAAAAAFREIPFVDCILEPGDSLYIPAGWWHYVRGLSVSFSVSFWWN</sequence>
<dbReference type="eggNOG" id="KOG2132">
    <property type="taxonomic scope" value="Eukaryota"/>
</dbReference>
<evidence type="ECO:0000313" key="5">
    <source>
        <dbReference type="Proteomes" id="UP000006039"/>
    </source>
</evidence>
<dbReference type="SUPFAM" id="SSF51197">
    <property type="entry name" value="Clavaminate synthase-like"/>
    <property type="match status" value="1"/>
</dbReference>
<feature type="compositionally biased region" description="Gly residues" evidence="1">
    <location>
        <begin position="268"/>
        <end position="278"/>
    </location>
</feature>
<feature type="compositionally biased region" description="Acidic residues" evidence="1">
    <location>
        <begin position="545"/>
        <end position="562"/>
    </location>
</feature>
<evidence type="ECO:0000313" key="3">
    <source>
        <dbReference type="EMBL" id="EJT78993.1"/>
    </source>
</evidence>
<dbReference type="VEuPathDB" id="FungiDB:GGTG_04084"/>
<evidence type="ECO:0000259" key="2">
    <source>
        <dbReference type="PROSITE" id="PS51184"/>
    </source>
</evidence>
<gene>
    <name evidence="4" type="primary">20344542</name>
    <name evidence="3" type="ORF">GGTG_04084</name>
</gene>
<dbReference type="EnsemblFungi" id="EJT78993">
    <property type="protein sequence ID" value="EJT78993"/>
    <property type="gene ID" value="GGTG_04084"/>
</dbReference>
<dbReference type="RefSeq" id="XP_009220138.1">
    <property type="nucleotide sequence ID" value="XM_009221874.1"/>
</dbReference>
<dbReference type="OrthoDB" id="47172at2759"/>
<feature type="domain" description="JmjC" evidence="2">
    <location>
        <begin position="425"/>
        <end position="618"/>
    </location>
</feature>
<evidence type="ECO:0000256" key="1">
    <source>
        <dbReference type="SAM" id="MobiDB-lite"/>
    </source>
</evidence>
<dbReference type="PANTHER" id="PTHR12461:SF101">
    <property type="entry name" value="TRNA WYBUTOSINE-SYNTHESIZING PROTEIN 4"/>
    <property type="match status" value="1"/>
</dbReference>
<feature type="region of interest" description="Disordered" evidence="1">
    <location>
        <begin position="396"/>
        <end position="417"/>
    </location>
</feature>
<protein>
    <submittedName>
        <fullName evidence="3">JmjC domain-containing protein 5</fullName>
    </submittedName>
</protein>
<keyword evidence="5" id="KW-1185">Reference proteome</keyword>
<dbReference type="Pfam" id="PF13621">
    <property type="entry name" value="Cupin_8"/>
    <property type="match status" value="1"/>
</dbReference>
<accession>J3NS37</accession>
<dbReference type="SMART" id="SM00558">
    <property type="entry name" value="JmjC"/>
    <property type="match status" value="1"/>
</dbReference>
<dbReference type="Proteomes" id="UP000006039">
    <property type="component" value="Unassembled WGS sequence"/>
</dbReference>
<feature type="region of interest" description="Disordered" evidence="1">
    <location>
        <begin position="87"/>
        <end position="121"/>
    </location>
</feature>
<dbReference type="STRING" id="644352.J3NS37"/>
<dbReference type="PANTHER" id="PTHR12461">
    <property type="entry name" value="HYPOXIA-INDUCIBLE FACTOR 1 ALPHA INHIBITOR-RELATED"/>
    <property type="match status" value="1"/>
</dbReference>
<feature type="region of interest" description="Disordered" evidence="1">
    <location>
        <begin position="233"/>
        <end position="296"/>
    </location>
</feature>
<organism evidence="3">
    <name type="scientific">Gaeumannomyces tritici (strain R3-111a-1)</name>
    <name type="common">Wheat and barley take-all root rot fungus</name>
    <name type="synonym">Gaeumannomyces graminis var. tritici</name>
    <dbReference type="NCBI Taxonomy" id="644352"/>
    <lineage>
        <taxon>Eukaryota</taxon>
        <taxon>Fungi</taxon>
        <taxon>Dikarya</taxon>
        <taxon>Ascomycota</taxon>
        <taxon>Pezizomycotina</taxon>
        <taxon>Sordariomycetes</taxon>
        <taxon>Sordariomycetidae</taxon>
        <taxon>Magnaporthales</taxon>
        <taxon>Magnaporthaceae</taxon>
        <taxon>Gaeumannomyces</taxon>
    </lineage>
</organism>
<proteinExistence type="predicted"/>
<name>J3NS37_GAET3</name>
<dbReference type="AlphaFoldDB" id="J3NS37"/>
<reference evidence="3" key="3">
    <citation type="submission" date="2010-09" db="EMBL/GenBank/DDBJ databases">
        <title>Annotation of Gaeumannomyces graminis var. tritici R3-111a-1.</title>
        <authorList>
            <consortium name="The Broad Institute Genome Sequencing Platform"/>
            <person name="Ma L.-J."/>
            <person name="Dead R."/>
            <person name="Young S.K."/>
            <person name="Zeng Q."/>
            <person name="Gargeya S."/>
            <person name="Fitzgerald M."/>
            <person name="Haas B."/>
            <person name="Abouelleil A."/>
            <person name="Alvarado L."/>
            <person name="Arachchi H.M."/>
            <person name="Berlin A."/>
            <person name="Brown A."/>
            <person name="Chapman S.B."/>
            <person name="Chen Z."/>
            <person name="Dunbar C."/>
            <person name="Freedman E."/>
            <person name="Gearin G."/>
            <person name="Gellesch M."/>
            <person name="Goldberg J."/>
            <person name="Griggs A."/>
            <person name="Gujja S."/>
            <person name="Heiman D."/>
            <person name="Howarth C."/>
            <person name="Larson L."/>
            <person name="Lui A."/>
            <person name="MacDonald P.J.P."/>
            <person name="Mehta T."/>
            <person name="Montmayeur A."/>
            <person name="Murphy C."/>
            <person name="Neiman D."/>
            <person name="Pearson M."/>
            <person name="Priest M."/>
            <person name="Roberts A."/>
            <person name="Saif S."/>
            <person name="Shea T."/>
            <person name="Shenoy N."/>
            <person name="Sisk P."/>
            <person name="Stolte C."/>
            <person name="Sykes S."/>
            <person name="Yandava C."/>
            <person name="Wortman J."/>
            <person name="Nusbaum C."/>
            <person name="Birren B."/>
        </authorList>
    </citation>
    <scope>NUCLEOTIDE SEQUENCE</scope>
    <source>
        <strain evidence="3">R3-111a-1</strain>
    </source>
</reference>
<feature type="compositionally biased region" description="Gly residues" evidence="1">
    <location>
        <begin position="399"/>
        <end position="409"/>
    </location>
</feature>
<dbReference type="HOGENOM" id="CLU_016785_0_0_1"/>
<dbReference type="Gene3D" id="2.60.120.650">
    <property type="entry name" value="Cupin"/>
    <property type="match status" value="1"/>
</dbReference>
<reference evidence="4" key="5">
    <citation type="submission" date="2018-04" db="UniProtKB">
        <authorList>
            <consortium name="EnsemblFungi"/>
        </authorList>
    </citation>
    <scope>IDENTIFICATION</scope>
    <source>
        <strain evidence="4">R3-111a-1</strain>
    </source>
</reference>